<comment type="cofactor">
    <cofactor evidence="1">
        <name>heme</name>
        <dbReference type="ChEBI" id="CHEBI:30413"/>
    </cofactor>
</comment>
<keyword evidence="3" id="KW-0560">Oxidoreductase</keyword>
<dbReference type="InterPro" id="IPR002397">
    <property type="entry name" value="Cyt_P450_B"/>
</dbReference>
<dbReference type="PRINTS" id="PR00359">
    <property type="entry name" value="BP450"/>
</dbReference>
<comment type="caution">
    <text evidence="4">The sequence shown here is derived from an EMBL/GenBank/DDBJ whole genome shotgun (WGS) entry which is preliminary data.</text>
</comment>
<dbReference type="SUPFAM" id="SSF48264">
    <property type="entry name" value="Cytochrome P450"/>
    <property type="match status" value="1"/>
</dbReference>
<dbReference type="PANTHER" id="PTHR46696">
    <property type="entry name" value="P450, PUTATIVE (EUROFUNG)-RELATED"/>
    <property type="match status" value="1"/>
</dbReference>
<evidence type="ECO:0000256" key="1">
    <source>
        <dbReference type="ARBA" id="ARBA00001971"/>
    </source>
</evidence>
<reference evidence="4 5" key="1">
    <citation type="submission" date="2020-07" db="EMBL/GenBank/DDBJ databases">
        <title>Definition of the novel symbiovar canariense within Mesorhizobium novociceri, a new species of genus Mesorhizobium nodulating Cicer canariense in the Caldera de Taburiente National Park (La Palma, Canary Islands).</title>
        <authorList>
            <person name="Leon-Barrios M."/>
            <person name="Perez-Yepez J."/>
            <person name="Flores-Felix J.D."/>
            <person name="Ramirez-Baena M.H."/>
            <person name="Pulido-Suarez L."/>
            <person name="Igual J.M."/>
            <person name="Velazquez E."/>
            <person name="Peix A."/>
        </authorList>
    </citation>
    <scope>NUCLEOTIDE SEQUENCE [LARGE SCALE GENOMIC DNA]</scope>
    <source>
        <strain evidence="4 5">CCANP35</strain>
    </source>
</reference>
<protein>
    <submittedName>
        <fullName evidence="4">Cytochrome P450</fullName>
    </submittedName>
</protein>
<evidence type="ECO:0000256" key="2">
    <source>
        <dbReference type="ARBA" id="ARBA00010617"/>
    </source>
</evidence>
<dbReference type="AlphaFoldDB" id="A0A838B7V6"/>
<evidence type="ECO:0000313" key="4">
    <source>
        <dbReference type="EMBL" id="MBA1142525.1"/>
    </source>
</evidence>
<dbReference type="GO" id="GO:0004497">
    <property type="term" value="F:monooxygenase activity"/>
    <property type="evidence" value="ECO:0007669"/>
    <property type="project" value="UniProtKB-KW"/>
</dbReference>
<dbReference type="PROSITE" id="PS00086">
    <property type="entry name" value="CYTOCHROME_P450"/>
    <property type="match status" value="1"/>
</dbReference>
<name>A0A838B7V6_9HYPH</name>
<accession>A0A838B7V6</accession>
<evidence type="ECO:0000313" key="5">
    <source>
        <dbReference type="Proteomes" id="UP000558284"/>
    </source>
</evidence>
<keyword evidence="3" id="KW-0479">Metal-binding</keyword>
<keyword evidence="3" id="KW-0503">Monooxygenase</keyword>
<dbReference type="GO" id="GO:0020037">
    <property type="term" value="F:heme binding"/>
    <property type="evidence" value="ECO:0007669"/>
    <property type="project" value="InterPro"/>
</dbReference>
<organism evidence="4 5">
    <name type="scientific">Mesorhizobium neociceri</name>
    <dbReference type="NCBI Taxonomy" id="1307853"/>
    <lineage>
        <taxon>Bacteria</taxon>
        <taxon>Pseudomonadati</taxon>
        <taxon>Pseudomonadota</taxon>
        <taxon>Alphaproteobacteria</taxon>
        <taxon>Hyphomicrobiales</taxon>
        <taxon>Phyllobacteriaceae</taxon>
        <taxon>Mesorhizobium</taxon>
    </lineage>
</organism>
<dbReference type="Proteomes" id="UP000558284">
    <property type="component" value="Unassembled WGS sequence"/>
</dbReference>
<dbReference type="EMBL" id="JACDTY010000010">
    <property type="protein sequence ID" value="MBA1142525.1"/>
    <property type="molecule type" value="Genomic_DNA"/>
</dbReference>
<dbReference type="GO" id="GO:0016705">
    <property type="term" value="F:oxidoreductase activity, acting on paired donors, with incorporation or reduction of molecular oxygen"/>
    <property type="evidence" value="ECO:0007669"/>
    <property type="project" value="InterPro"/>
</dbReference>
<dbReference type="Pfam" id="PF00067">
    <property type="entry name" value="p450"/>
    <property type="match status" value="1"/>
</dbReference>
<dbReference type="InterPro" id="IPR017972">
    <property type="entry name" value="Cyt_P450_CS"/>
</dbReference>
<keyword evidence="5" id="KW-1185">Reference proteome</keyword>
<gene>
    <name evidence="4" type="ORF">H0241_20090</name>
</gene>
<dbReference type="InterPro" id="IPR001128">
    <property type="entry name" value="Cyt_P450"/>
</dbReference>
<keyword evidence="3" id="KW-0408">Iron</keyword>
<sequence length="407" mass="44348">MRALPVMTAPHFDPFALGDDPFPHFARMRAAGGIARGIAPYPEVADAHYVFSHELVSSVLKHPALLQAPPGTYEEVRRKLVDQAAMALLTRSLLLADPPRHGGLRRPVAGFFSRPAIEALTQGLRALSRDLVDRALADGHVDAVAGLAVPVSFWLLQEILGIEIEDPWALKSVTRRMASAFDLRKEQPASIEAYRECQAFVEERLARHAYRPDGMVAGMVREVAEGRWSREDMVANIVFMLFAGQETVVDALGNALVALDRFPEQRALLERGIVDWSSAAAELLRYGASVQYAVARIAAEDIDLGEIRIAAGEAVVPVLGSGNRDDAVFPNGDRLDLTRPPAVSMTFGTGLHVCLGQHVARIEIAAMIEALFTRAPGWRLDAANAKRRPSMSFYGMSTAPLVFSRAA</sequence>
<keyword evidence="3" id="KW-0349">Heme</keyword>
<dbReference type="PANTHER" id="PTHR46696:SF1">
    <property type="entry name" value="CYTOCHROME P450 YJIB-RELATED"/>
    <property type="match status" value="1"/>
</dbReference>
<dbReference type="InterPro" id="IPR036396">
    <property type="entry name" value="Cyt_P450_sf"/>
</dbReference>
<comment type="similarity">
    <text evidence="2 3">Belongs to the cytochrome P450 family.</text>
</comment>
<dbReference type="GO" id="GO:0005506">
    <property type="term" value="F:iron ion binding"/>
    <property type="evidence" value="ECO:0007669"/>
    <property type="project" value="InterPro"/>
</dbReference>
<proteinExistence type="inferred from homology"/>
<evidence type="ECO:0000256" key="3">
    <source>
        <dbReference type="RuleBase" id="RU000461"/>
    </source>
</evidence>
<dbReference type="Gene3D" id="1.10.630.10">
    <property type="entry name" value="Cytochrome P450"/>
    <property type="match status" value="1"/>
</dbReference>